<reference evidence="3" key="1">
    <citation type="submission" date="2017-10" db="EMBL/GenBank/DDBJ databases">
        <title>Rapid genome shrinkage in a self-fertile nematode reveals novel sperm competition proteins.</title>
        <authorList>
            <person name="Yin D."/>
            <person name="Schwarz E.M."/>
            <person name="Thomas C.G."/>
            <person name="Felde R.L."/>
            <person name="Korf I.F."/>
            <person name="Cutter A.D."/>
            <person name="Schartner C.M."/>
            <person name="Ralston E.J."/>
            <person name="Meyer B.J."/>
            <person name="Haag E.S."/>
        </authorList>
    </citation>
    <scope>NUCLEOTIDE SEQUENCE [LARGE SCALE GENOMIC DNA]</scope>
    <source>
        <strain evidence="3">JU1422</strain>
    </source>
</reference>
<dbReference type="Pfam" id="PF07735">
    <property type="entry name" value="FBA_2"/>
    <property type="match status" value="1"/>
</dbReference>
<evidence type="ECO:0000259" key="1">
    <source>
        <dbReference type="PROSITE" id="PS50181"/>
    </source>
</evidence>
<dbReference type="AlphaFoldDB" id="A0A2G5VJW7"/>
<sequence length="311" mass="36068">MPPRFPLNRLPILVYEDVLKLLDTQEHFNLARTSKKSCTAVEKILTIYFPRQYKMKCVLTAAGGLIIKLSDASSQVEFETFSFYTQCINTVVKLFKISSCAELDLQDIFANDKKIIDAMKEAGCEISKVVMWEKPSEKTNPETMLNVLRNIPEVSIQKMNYVKVIPKPIIRPFEFKDLDIRYGKWISIKHLTETFIDCQRLHLEKSVLSDAEIKSFLKRWIEGSKMRFLCIEYSQFNLKQIIGENSFPKHFSATDLVGRVEIKNGAGISYTHRMTEGQCYIIKQKKRGPSAVVYQNDDKLFLSTEFKRSRY</sequence>
<dbReference type="PANTHER" id="PTHR21503">
    <property type="entry name" value="F-BOX-CONTAINING HYPOTHETICAL PROTEIN C.ELEGANS"/>
    <property type="match status" value="1"/>
</dbReference>
<organism evidence="2 3">
    <name type="scientific">Caenorhabditis nigoni</name>
    <dbReference type="NCBI Taxonomy" id="1611254"/>
    <lineage>
        <taxon>Eukaryota</taxon>
        <taxon>Metazoa</taxon>
        <taxon>Ecdysozoa</taxon>
        <taxon>Nematoda</taxon>
        <taxon>Chromadorea</taxon>
        <taxon>Rhabditida</taxon>
        <taxon>Rhabditina</taxon>
        <taxon>Rhabditomorpha</taxon>
        <taxon>Rhabditoidea</taxon>
        <taxon>Rhabditidae</taxon>
        <taxon>Peloderinae</taxon>
        <taxon>Caenorhabditis</taxon>
    </lineage>
</organism>
<dbReference type="InterPro" id="IPR001810">
    <property type="entry name" value="F-box_dom"/>
</dbReference>
<name>A0A2G5VJW7_9PELO</name>
<evidence type="ECO:0000313" key="3">
    <source>
        <dbReference type="Proteomes" id="UP000230233"/>
    </source>
</evidence>
<protein>
    <recommendedName>
        <fullName evidence="1">F-box domain-containing protein</fullName>
    </recommendedName>
</protein>
<dbReference type="Pfam" id="PF00646">
    <property type="entry name" value="F-box"/>
    <property type="match status" value="1"/>
</dbReference>
<dbReference type="EMBL" id="PDUG01000001">
    <property type="protein sequence ID" value="PIC52042.1"/>
    <property type="molecule type" value="Genomic_DNA"/>
</dbReference>
<comment type="caution">
    <text evidence="2">The sequence shown here is derived from an EMBL/GenBank/DDBJ whole genome shotgun (WGS) entry which is preliminary data.</text>
</comment>
<feature type="domain" description="F-box" evidence="1">
    <location>
        <begin position="4"/>
        <end position="52"/>
    </location>
</feature>
<dbReference type="PANTHER" id="PTHR21503:SF8">
    <property type="entry name" value="F-BOX ASSOCIATED DOMAIN-CONTAINING PROTEIN-RELATED"/>
    <property type="match status" value="1"/>
</dbReference>
<gene>
    <name evidence="2" type="primary">Cnig_chr_I.g231</name>
    <name evidence="2" type="ORF">B9Z55_000231</name>
</gene>
<dbReference type="Proteomes" id="UP000230233">
    <property type="component" value="Chromosome I"/>
</dbReference>
<dbReference type="OrthoDB" id="10662483at2759"/>
<accession>A0A2G5VJW7</accession>
<evidence type="ECO:0000313" key="2">
    <source>
        <dbReference type="EMBL" id="PIC52042.1"/>
    </source>
</evidence>
<dbReference type="PROSITE" id="PS50181">
    <property type="entry name" value="FBOX"/>
    <property type="match status" value="1"/>
</dbReference>
<dbReference type="InterPro" id="IPR012885">
    <property type="entry name" value="F-box_Sdz-33"/>
</dbReference>
<keyword evidence="3" id="KW-1185">Reference proteome</keyword>
<proteinExistence type="predicted"/>